<dbReference type="STRING" id="4072.A0A1U8HLH6"/>
<keyword evidence="4" id="KW-1185">Reference proteome</keyword>
<dbReference type="InterPro" id="IPR016140">
    <property type="entry name" value="Bifunc_inhib/LTP/seed_store"/>
</dbReference>
<accession>A0A1U8HLH6</accession>
<feature type="signal peptide" evidence="1">
    <location>
        <begin position="1"/>
        <end position="25"/>
    </location>
</feature>
<evidence type="ECO:0000313" key="3">
    <source>
        <dbReference type="EMBL" id="PHT77337.1"/>
    </source>
</evidence>
<sequence>MAKSDNMTLLLFALIMTLQIATSNAAGTSTTICKVTINDLAQCLPAVMGKKPPPPTPACCAALRKADLPCMCKQKSQLGQFGISPAAAMKLPKQCRVNVPRGC</sequence>
<protein>
    <recommendedName>
        <fullName evidence="2">Bifunctional inhibitor/plant lipid transfer protein/seed storage helical domain-containing protein</fullName>
    </recommendedName>
</protein>
<dbReference type="InterPro" id="IPR039265">
    <property type="entry name" value="DIR1-like"/>
</dbReference>
<comment type="caution">
    <text evidence="3">The sequence shown here is derived from an EMBL/GenBank/DDBJ whole genome shotgun (WGS) entry which is preliminary data.</text>
</comment>
<dbReference type="GO" id="GO:0005504">
    <property type="term" value="F:fatty acid binding"/>
    <property type="evidence" value="ECO:0007669"/>
    <property type="project" value="InterPro"/>
</dbReference>
<evidence type="ECO:0000259" key="2">
    <source>
        <dbReference type="SMART" id="SM00499"/>
    </source>
</evidence>
<evidence type="ECO:0000256" key="1">
    <source>
        <dbReference type="SAM" id="SignalP"/>
    </source>
</evidence>
<dbReference type="PANTHER" id="PTHR33122:SF43">
    <property type="entry name" value="BIFUNCTIONAL INHIBITOR_PLANT LIPID TRANSFER PROTEIN_SEED STORAGE HELICAL DOMAIN-CONTAINING PROTEIN"/>
    <property type="match status" value="1"/>
</dbReference>
<dbReference type="Gramene" id="PHT77337">
    <property type="protein sequence ID" value="PHT77337"/>
    <property type="gene ID" value="T459_20859"/>
</dbReference>
<name>A0A1U8HLH6_CAPAN</name>
<dbReference type="KEGG" id="cann:107878769"/>
<dbReference type="Proteomes" id="UP000222542">
    <property type="component" value="Unassembled WGS sequence"/>
</dbReference>
<dbReference type="PANTHER" id="PTHR33122">
    <property type="entry name" value="LIPID BINDING PROTEIN-RELATED"/>
    <property type="match status" value="1"/>
</dbReference>
<dbReference type="SMR" id="A0A1U8HLH6"/>
<feature type="domain" description="Bifunctional inhibitor/plant lipid transfer protein/seed storage helical" evidence="2">
    <location>
        <begin position="33"/>
        <end position="103"/>
    </location>
</feature>
<keyword evidence="1" id="KW-0732">Signal</keyword>
<dbReference type="InterPro" id="IPR036312">
    <property type="entry name" value="Bifun_inhib/LTP/seed_sf"/>
</dbReference>
<dbReference type="SMART" id="SM00499">
    <property type="entry name" value="AAI"/>
    <property type="match status" value="1"/>
</dbReference>
<organism evidence="3 4">
    <name type="scientific">Capsicum annuum</name>
    <name type="common">Capsicum pepper</name>
    <dbReference type="NCBI Taxonomy" id="4072"/>
    <lineage>
        <taxon>Eukaryota</taxon>
        <taxon>Viridiplantae</taxon>
        <taxon>Streptophyta</taxon>
        <taxon>Embryophyta</taxon>
        <taxon>Tracheophyta</taxon>
        <taxon>Spermatophyta</taxon>
        <taxon>Magnoliopsida</taxon>
        <taxon>eudicotyledons</taxon>
        <taxon>Gunneridae</taxon>
        <taxon>Pentapetalae</taxon>
        <taxon>asterids</taxon>
        <taxon>lamiids</taxon>
        <taxon>Solanales</taxon>
        <taxon>Solanaceae</taxon>
        <taxon>Solanoideae</taxon>
        <taxon>Capsiceae</taxon>
        <taxon>Capsicum</taxon>
    </lineage>
</organism>
<feature type="chain" id="PRO_5030035909" description="Bifunctional inhibitor/plant lipid transfer protein/seed storage helical domain-containing protein" evidence="1">
    <location>
        <begin position="26"/>
        <end position="103"/>
    </location>
</feature>
<reference evidence="3 4" key="2">
    <citation type="journal article" date="2017" name="Genome Biol.">
        <title>New reference genome sequences of hot pepper reveal the massive evolution of plant disease-resistance genes by retroduplication.</title>
        <authorList>
            <person name="Kim S."/>
            <person name="Park J."/>
            <person name="Yeom S.I."/>
            <person name="Kim Y.M."/>
            <person name="Seo E."/>
            <person name="Kim K.T."/>
            <person name="Kim M.S."/>
            <person name="Lee J.M."/>
            <person name="Cheong K."/>
            <person name="Shin H.S."/>
            <person name="Kim S.B."/>
            <person name="Han K."/>
            <person name="Lee J."/>
            <person name="Park M."/>
            <person name="Lee H.A."/>
            <person name="Lee H.Y."/>
            <person name="Lee Y."/>
            <person name="Oh S."/>
            <person name="Lee J.H."/>
            <person name="Choi E."/>
            <person name="Choi E."/>
            <person name="Lee S.E."/>
            <person name="Jeon J."/>
            <person name="Kim H."/>
            <person name="Choi G."/>
            <person name="Song H."/>
            <person name="Lee J."/>
            <person name="Lee S.C."/>
            <person name="Kwon J.K."/>
            <person name="Lee H.Y."/>
            <person name="Koo N."/>
            <person name="Hong Y."/>
            <person name="Kim R.W."/>
            <person name="Kang W.H."/>
            <person name="Huh J.H."/>
            <person name="Kang B.C."/>
            <person name="Yang T.J."/>
            <person name="Lee Y.H."/>
            <person name="Bennetzen J.L."/>
            <person name="Choi D."/>
        </authorList>
    </citation>
    <scope>NUCLEOTIDE SEQUENCE [LARGE SCALE GENOMIC DNA]</scope>
    <source>
        <strain evidence="4">cv. CM334</strain>
    </source>
</reference>
<dbReference type="Gene3D" id="1.10.110.10">
    <property type="entry name" value="Plant lipid-transfer and hydrophobic proteins"/>
    <property type="match status" value="1"/>
</dbReference>
<dbReference type="OMA" id="MAHTSGN"/>
<dbReference type="Pfam" id="PF14368">
    <property type="entry name" value="LTP_2"/>
    <property type="match status" value="1"/>
</dbReference>
<dbReference type="EMBL" id="AYRZ02000007">
    <property type="protein sequence ID" value="PHT77337.1"/>
    <property type="molecule type" value="Genomic_DNA"/>
</dbReference>
<dbReference type="OrthoDB" id="656626at2759"/>
<reference evidence="3 4" key="1">
    <citation type="journal article" date="2014" name="Nat. Genet.">
        <title>Genome sequence of the hot pepper provides insights into the evolution of pungency in Capsicum species.</title>
        <authorList>
            <person name="Kim S."/>
            <person name="Park M."/>
            <person name="Yeom S.I."/>
            <person name="Kim Y.M."/>
            <person name="Lee J.M."/>
            <person name="Lee H.A."/>
            <person name="Seo E."/>
            <person name="Choi J."/>
            <person name="Cheong K."/>
            <person name="Kim K.T."/>
            <person name="Jung K."/>
            <person name="Lee G.W."/>
            <person name="Oh S.K."/>
            <person name="Bae C."/>
            <person name="Kim S.B."/>
            <person name="Lee H.Y."/>
            <person name="Kim S.Y."/>
            <person name="Kim M.S."/>
            <person name="Kang B.C."/>
            <person name="Jo Y.D."/>
            <person name="Yang H.B."/>
            <person name="Jeong H.J."/>
            <person name="Kang W.H."/>
            <person name="Kwon J.K."/>
            <person name="Shin C."/>
            <person name="Lim J.Y."/>
            <person name="Park J.H."/>
            <person name="Huh J.H."/>
            <person name="Kim J.S."/>
            <person name="Kim B.D."/>
            <person name="Cohen O."/>
            <person name="Paran I."/>
            <person name="Suh M.C."/>
            <person name="Lee S.B."/>
            <person name="Kim Y.K."/>
            <person name="Shin Y."/>
            <person name="Noh S.J."/>
            <person name="Park J."/>
            <person name="Seo Y.S."/>
            <person name="Kwon S.Y."/>
            <person name="Kim H.A."/>
            <person name="Park J.M."/>
            <person name="Kim H.J."/>
            <person name="Choi S.B."/>
            <person name="Bosland P.W."/>
            <person name="Reeves G."/>
            <person name="Jo S.H."/>
            <person name="Lee B.W."/>
            <person name="Cho H.T."/>
            <person name="Choi H.S."/>
            <person name="Lee M.S."/>
            <person name="Yu Y."/>
            <person name="Do Choi Y."/>
            <person name="Park B.S."/>
            <person name="van Deynze A."/>
            <person name="Ashrafi H."/>
            <person name="Hill T."/>
            <person name="Kim W.T."/>
            <person name="Pai H.S."/>
            <person name="Ahn H.K."/>
            <person name="Yeam I."/>
            <person name="Giovannoni J.J."/>
            <person name="Rose J.K."/>
            <person name="Sorensen I."/>
            <person name="Lee S.J."/>
            <person name="Kim R.W."/>
            <person name="Choi I.Y."/>
            <person name="Choi B.S."/>
            <person name="Lim J.S."/>
            <person name="Lee Y.H."/>
            <person name="Choi D."/>
        </authorList>
    </citation>
    <scope>NUCLEOTIDE SEQUENCE [LARGE SCALE GENOMIC DNA]</scope>
    <source>
        <strain evidence="4">cv. CM334</strain>
    </source>
</reference>
<gene>
    <name evidence="3" type="ORF">T459_20859</name>
</gene>
<evidence type="ECO:0000313" key="4">
    <source>
        <dbReference type="Proteomes" id="UP000222542"/>
    </source>
</evidence>
<dbReference type="SUPFAM" id="SSF47699">
    <property type="entry name" value="Bifunctional inhibitor/lipid-transfer protein/seed storage 2S albumin"/>
    <property type="match status" value="1"/>
</dbReference>
<dbReference type="AlphaFoldDB" id="A0A1U8HLH6"/>
<proteinExistence type="predicted"/>
<dbReference type="GO" id="GO:0009627">
    <property type="term" value="P:systemic acquired resistance"/>
    <property type="evidence" value="ECO:0007669"/>
    <property type="project" value="InterPro"/>
</dbReference>